<evidence type="ECO:0000313" key="6">
    <source>
        <dbReference type="Proteomes" id="UP001432292"/>
    </source>
</evidence>
<evidence type="ECO:0000256" key="1">
    <source>
        <dbReference type="SAM" id="MobiDB-lite"/>
    </source>
</evidence>
<evidence type="ECO:0000313" key="4">
    <source>
        <dbReference type="EMBL" id="WUS26656.1"/>
    </source>
</evidence>
<feature type="compositionally biased region" description="Acidic residues" evidence="1">
    <location>
        <begin position="180"/>
        <end position="189"/>
    </location>
</feature>
<feature type="region of interest" description="Disordered" evidence="1">
    <location>
        <begin position="22"/>
        <end position="61"/>
    </location>
</feature>
<dbReference type="EMBL" id="CP108473">
    <property type="protein sequence ID" value="WUS26656.1"/>
    <property type="molecule type" value="Genomic_DNA"/>
</dbReference>
<keyword evidence="6" id="KW-1185">Reference proteome</keyword>
<dbReference type="OrthoDB" id="4219231at2"/>
<keyword evidence="2" id="KW-0732">Signal</keyword>
<dbReference type="PROSITE" id="PS51257">
    <property type="entry name" value="PROKAR_LIPOPROTEIN"/>
    <property type="match status" value="1"/>
</dbReference>
<reference evidence="4" key="2">
    <citation type="submission" date="2022-10" db="EMBL/GenBank/DDBJ databases">
        <title>The complete genomes of actinobacterial strains from the NBC collection.</title>
        <authorList>
            <person name="Joergensen T.S."/>
            <person name="Alvarez Arevalo M."/>
            <person name="Sterndorff E.B."/>
            <person name="Faurdal D."/>
            <person name="Vuksanovic O."/>
            <person name="Mourched A.-S."/>
            <person name="Charusanti P."/>
            <person name="Shaw S."/>
            <person name="Blin K."/>
            <person name="Weber T."/>
        </authorList>
    </citation>
    <scope>NUCLEOTIDE SEQUENCE</scope>
    <source>
        <strain evidence="4">NBC_01256</strain>
    </source>
</reference>
<protein>
    <recommendedName>
        <fullName evidence="7">Lipoprotein</fullName>
    </recommendedName>
</protein>
<feature type="region of interest" description="Disordered" evidence="1">
    <location>
        <begin position="139"/>
        <end position="189"/>
    </location>
</feature>
<dbReference type="Proteomes" id="UP000435837">
    <property type="component" value="Unassembled WGS sequence"/>
</dbReference>
<dbReference type="EMBL" id="BLIN01000005">
    <property type="protein sequence ID" value="GFE08463.1"/>
    <property type="molecule type" value="Genomic_DNA"/>
</dbReference>
<name>A0A640SAN5_9ACTN</name>
<feature type="chain" id="PRO_5024890023" description="Lipoprotein" evidence="2">
    <location>
        <begin position="23"/>
        <end position="189"/>
    </location>
</feature>
<evidence type="ECO:0000256" key="2">
    <source>
        <dbReference type="SAM" id="SignalP"/>
    </source>
</evidence>
<accession>A0A640SAN5</accession>
<feature type="signal peptide" evidence="2">
    <location>
        <begin position="1"/>
        <end position="22"/>
    </location>
</feature>
<reference evidence="3 5" key="1">
    <citation type="submission" date="2019-12" db="EMBL/GenBank/DDBJ databases">
        <title>Whole genome shotgun sequence of Streptomyces caniferus NBRC 15389.</title>
        <authorList>
            <person name="Ichikawa N."/>
            <person name="Kimura A."/>
            <person name="Kitahashi Y."/>
            <person name="Komaki H."/>
            <person name="Tamura T."/>
        </authorList>
    </citation>
    <scope>NUCLEOTIDE SEQUENCE [LARGE SCALE GENOMIC DNA]</scope>
    <source>
        <strain evidence="3 5">NBRC 15389</strain>
    </source>
</reference>
<dbReference type="AlphaFoldDB" id="A0A640SAN5"/>
<dbReference type="Proteomes" id="UP001432292">
    <property type="component" value="Chromosome"/>
</dbReference>
<gene>
    <name evidence="4" type="ORF">OG727_32645</name>
    <name evidence="3" type="ORF">Scani_47310</name>
</gene>
<evidence type="ECO:0000313" key="5">
    <source>
        <dbReference type="Proteomes" id="UP000435837"/>
    </source>
</evidence>
<feature type="compositionally biased region" description="Basic and acidic residues" evidence="1">
    <location>
        <begin position="139"/>
        <end position="148"/>
    </location>
</feature>
<evidence type="ECO:0000313" key="3">
    <source>
        <dbReference type="EMBL" id="GFE08463.1"/>
    </source>
</evidence>
<dbReference type="RefSeq" id="WP_159479296.1">
    <property type="nucleotide sequence ID" value="NZ_BAAATH010000015.1"/>
</dbReference>
<organism evidence="3 5">
    <name type="scientific">Streptomyces caniferus</name>
    <dbReference type="NCBI Taxonomy" id="285557"/>
    <lineage>
        <taxon>Bacteria</taxon>
        <taxon>Bacillati</taxon>
        <taxon>Actinomycetota</taxon>
        <taxon>Actinomycetes</taxon>
        <taxon>Kitasatosporales</taxon>
        <taxon>Streptomycetaceae</taxon>
        <taxon>Streptomyces</taxon>
    </lineage>
</organism>
<sequence>MRRLIAVPTVLLALAAAGCGDADGDRDPAAAAPSATGTGAGPDEHPDQDAGSASPTVPGQPLNCGELTDALGKAGDVTLYADPAAGGTVDCAEARQVMSEFFVRVPHEGRDDRGTLAVRGWFCQYESGPTGTWITTCRKDKREMHTEEPSDQPSAPDPSEEPGDPDGSQLPTLPGAPSDPTDEPSTEEL</sequence>
<dbReference type="GeneID" id="96634218"/>
<evidence type="ECO:0008006" key="7">
    <source>
        <dbReference type="Google" id="ProtNLM"/>
    </source>
</evidence>
<proteinExistence type="predicted"/>